<evidence type="ECO:0000313" key="1">
    <source>
        <dbReference type="EMBL" id="EER74338.1"/>
    </source>
</evidence>
<dbReference type="Proteomes" id="UP000004528">
    <property type="component" value="Unassembled WGS sequence"/>
</dbReference>
<keyword evidence="2" id="KW-1185">Reference proteome</keyword>
<comment type="caution">
    <text evidence="1">The sequence shown here is derived from an EMBL/GenBank/DDBJ whole genome shotgun (WGS) entry which is preliminary data.</text>
</comment>
<dbReference type="RefSeq" id="WP_002827212.1">
    <property type="nucleotide sequence ID" value="NZ_GG697128.1"/>
</dbReference>
<dbReference type="HOGENOM" id="CLU_908954_0_0_9"/>
<dbReference type="EMBL" id="ACKU01000026">
    <property type="protein sequence ID" value="EER74338.1"/>
    <property type="molecule type" value="Genomic_DNA"/>
</dbReference>
<organism evidence="1 2">
    <name type="scientific">Weissella paramesenteroides ATCC 33313</name>
    <dbReference type="NCBI Taxonomy" id="585506"/>
    <lineage>
        <taxon>Bacteria</taxon>
        <taxon>Bacillati</taxon>
        <taxon>Bacillota</taxon>
        <taxon>Bacilli</taxon>
        <taxon>Lactobacillales</taxon>
        <taxon>Lactobacillaceae</taxon>
        <taxon>Weissella</taxon>
    </lineage>
</organism>
<dbReference type="STRING" id="585506.HMPREF0877_1439"/>
<dbReference type="AlphaFoldDB" id="C5RBU3"/>
<gene>
    <name evidence="1" type="ORF">HMPREF0877_1439</name>
</gene>
<protein>
    <submittedName>
        <fullName evidence="1">Uncharacterized protein</fullName>
    </submittedName>
</protein>
<evidence type="ECO:0000313" key="2">
    <source>
        <dbReference type="Proteomes" id="UP000004528"/>
    </source>
</evidence>
<reference evidence="1 2" key="1">
    <citation type="submission" date="2009-04" db="EMBL/GenBank/DDBJ databases">
        <authorList>
            <person name="Qin X."/>
            <person name="Bachman B."/>
            <person name="Battles P."/>
            <person name="Bell A."/>
            <person name="Bess C."/>
            <person name="Bickham C."/>
            <person name="Chaboub L."/>
            <person name="Chen D."/>
            <person name="Coyle M."/>
            <person name="Deiros D.R."/>
            <person name="Dinh H."/>
            <person name="Forbes L."/>
            <person name="Fowler G."/>
            <person name="Francisco L."/>
            <person name="Fu Q."/>
            <person name="Gubbala S."/>
            <person name="Hale W."/>
            <person name="Han Y."/>
            <person name="Hemphill L."/>
            <person name="Highlander S.K."/>
            <person name="Hirani K."/>
            <person name="Hogues M."/>
            <person name="Jackson L."/>
            <person name="Jakkamsetti A."/>
            <person name="Javaid M."/>
            <person name="Jiang H."/>
            <person name="Korchina V."/>
            <person name="Kovar C."/>
            <person name="Lara F."/>
            <person name="Lee S."/>
            <person name="Mata R."/>
            <person name="Mathew T."/>
            <person name="Moen C."/>
            <person name="Morales K."/>
            <person name="Munidasa M."/>
            <person name="Nazareth L."/>
            <person name="Ngo R."/>
            <person name="Nguyen L."/>
            <person name="Okwuonu G."/>
            <person name="Ongeri F."/>
            <person name="Patil S."/>
            <person name="Petrosino J."/>
            <person name="Pham C."/>
            <person name="Pham P."/>
            <person name="Pu L.-L."/>
            <person name="Puazo M."/>
            <person name="Raj R."/>
            <person name="Reid J."/>
            <person name="Rouhana J."/>
            <person name="Saada N."/>
            <person name="Shang Y."/>
            <person name="Simmons D."/>
            <person name="Thornton R."/>
            <person name="Warren J."/>
            <person name="Weissenberger G."/>
            <person name="Zhang J."/>
            <person name="Zhang L."/>
            <person name="Zhou C."/>
            <person name="Zhu D."/>
            <person name="Muzny D."/>
            <person name="Worley K."/>
            <person name="Gibbs R."/>
        </authorList>
    </citation>
    <scope>NUCLEOTIDE SEQUENCE [LARGE SCALE GENOMIC DNA]</scope>
    <source>
        <strain evidence="1 2">ATCC 33313</strain>
    </source>
</reference>
<name>C5RBU3_WEIPA</name>
<sequence>MGTWRINREFFITETEKFMYFHHGELNLKIPFSDTQRQEIQKLLSQQTYLDDKEINGISNDIKQFLITVGILIKIKDLPVTINRKTKIGFELGRKILNQKNMAFSNDEGLFVYYSVASEALIFSQYQLVIFQSDVTSQLIQAVNQILEHDIETLKNTISETGIVLIKLNDYTRTFISVTRNLSDHYYLMAIDELHVEIIQDVKETSLIGVKGKLLSSPQMVYVFADNYDNAIASIVGQFDSNAILDYTIKIDDLLPYNQILSPLNVQLEFRESGIVVSDKRNGSISFINEEQLPVLVGELIYDQVN</sequence>
<accession>C5RBU3</accession>
<proteinExistence type="predicted"/>